<dbReference type="EMBL" id="JADPIE010000001">
    <property type="protein sequence ID" value="MBF8435918.1"/>
    <property type="molecule type" value="Genomic_DNA"/>
</dbReference>
<dbReference type="Pfam" id="PF01475">
    <property type="entry name" value="FUR"/>
    <property type="match status" value="1"/>
</dbReference>
<keyword evidence="2" id="KW-0678">Repressor</keyword>
<dbReference type="InterPro" id="IPR002481">
    <property type="entry name" value="FUR"/>
</dbReference>
<feature type="binding site" evidence="8">
    <location>
        <position position="108"/>
    </location>
    <ligand>
        <name>Fe cation</name>
        <dbReference type="ChEBI" id="CHEBI:24875"/>
    </ligand>
</feature>
<evidence type="ECO:0000256" key="6">
    <source>
        <dbReference type="ARBA" id="ARBA00023163"/>
    </source>
</evidence>
<dbReference type="Gene3D" id="1.10.10.10">
    <property type="entry name" value="Winged helix-like DNA-binding domain superfamily/Winged helix DNA-binding domain"/>
    <property type="match status" value="1"/>
</dbReference>
<evidence type="ECO:0000313" key="9">
    <source>
        <dbReference type="EMBL" id="MBF8435918.1"/>
    </source>
</evidence>
<sequence>MTKINEIFKEHGIRLTQQRKEIFKILLNISQPVSANYIHNLLKNKLEKSRLSTVYRNLNTFKDLGIIKEVSSVNNNKKLYELSIGSNHHHHLICTKCGEMEPLDCPLEGYEDELKKKTDYKIIDHSINIYGICPDCINKTQKK</sequence>
<keyword evidence="8" id="KW-0408">Iron</keyword>
<comment type="similarity">
    <text evidence="1">Belongs to the Fur family.</text>
</comment>
<dbReference type="InterPro" id="IPR036388">
    <property type="entry name" value="WH-like_DNA-bd_sf"/>
</dbReference>
<evidence type="ECO:0000256" key="5">
    <source>
        <dbReference type="ARBA" id="ARBA00023125"/>
    </source>
</evidence>
<proteinExistence type="inferred from homology"/>
<evidence type="ECO:0000313" key="10">
    <source>
        <dbReference type="Proteomes" id="UP000621436"/>
    </source>
</evidence>
<evidence type="ECO:0000256" key="4">
    <source>
        <dbReference type="ARBA" id="ARBA00023015"/>
    </source>
</evidence>
<evidence type="ECO:0000256" key="2">
    <source>
        <dbReference type="ARBA" id="ARBA00022491"/>
    </source>
</evidence>
<gene>
    <name evidence="9" type="ORF">I0Q91_02395</name>
</gene>
<dbReference type="GO" id="GO:0045892">
    <property type="term" value="P:negative regulation of DNA-templated transcription"/>
    <property type="evidence" value="ECO:0007669"/>
    <property type="project" value="TreeGrafter"/>
</dbReference>
<feature type="binding site" evidence="8">
    <location>
        <position position="88"/>
    </location>
    <ligand>
        <name>Fe cation</name>
        <dbReference type="ChEBI" id="CHEBI:24875"/>
    </ligand>
</feature>
<reference evidence="9" key="1">
    <citation type="submission" date="2020-11" db="EMBL/GenBank/DDBJ databases">
        <title>Halonatronomonas betainensis gen. nov., sp. nov. a novel haloalkaliphilic representative of the family Halanaerobiacae capable of betaine degradation.</title>
        <authorList>
            <person name="Boltyanskaya Y."/>
            <person name="Kevbrin V."/>
            <person name="Detkova E."/>
            <person name="Grouzdev D.S."/>
            <person name="Koziaeva V."/>
            <person name="Zhilina T."/>
        </authorList>
    </citation>
    <scope>NUCLEOTIDE SEQUENCE</scope>
    <source>
        <strain evidence="9">Z-7014</strain>
    </source>
</reference>
<evidence type="ECO:0000256" key="1">
    <source>
        <dbReference type="ARBA" id="ARBA00007957"/>
    </source>
</evidence>
<keyword evidence="10" id="KW-1185">Reference proteome</keyword>
<dbReference type="GO" id="GO:1900376">
    <property type="term" value="P:regulation of secondary metabolite biosynthetic process"/>
    <property type="evidence" value="ECO:0007669"/>
    <property type="project" value="TreeGrafter"/>
</dbReference>
<keyword evidence="5" id="KW-0238">DNA-binding</keyword>
<evidence type="ECO:0000256" key="3">
    <source>
        <dbReference type="ARBA" id="ARBA00022833"/>
    </source>
</evidence>
<comment type="caution">
    <text evidence="9">The sequence shown here is derived from an EMBL/GenBank/DDBJ whole genome shotgun (WGS) entry which is preliminary data.</text>
</comment>
<dbReference type="Gene3D" id="3.30.1490.190">
    <property type="match status" value="1"/>
</dbReference>
<dbReference type="InterPro" id="IPR043135">
    <property type="entry name" value="Fur_C"/>
</dbReference>
<feature type="binding site" evidence="7">
    <location>
        <position position="133"/>
    </location>
    <ligand>
        <name>Zn(2+)</name>
        <dbReference type="ChEBI" id="CHEBI:29105"/>
    </ligand>
</feature>
<evidence type="ECO:0000256" key="7">
    <source>
        <dbReference type="PIRSR" id="PIRSR602481-1"/>
    </source>
</evidence>
<name>A0A931AN83_9FIRM</name>
<dbReference type="SUPFAM" id="SSF46785">
    <property type="entry name" value="Winged helix' DNA-binding domain"/>
    <property type="match status" value="1"/>
</dbReference>
<keyword evidence="6" id="KW-0804">Transcription</keyword>
<comment type="cofactor">
    <cofactor evidence="7">
        <name>Zn(2+)</name>
        <dbReference type="ChEBI" id="CHEBI:29105"/>
    </cofactor>
    <text evidence="7">Binds 1 zinc ion per subunit.</text>
</comment>
<accession>A0A931AN83</accession>
<comment type="cofactor">
    <cofactor evidence="8">
        <name>Mn(2+)</name>
        <dbReference type="ChEBI" id="CHEBI:29035"/>
    </cofactor>
    <cofactor evidence="8">
        <name>Fe(2+)</name>
        <dbReference type="ChEBI" id="CHEBI:29033"/>
    </cofactor>
    <text evidence="8">Binds 1 Mn(2+) or Fe(2+) ion per subunit.</text>
</comment>
<dbReference type="GO" id="GO:0000976">
    <property type="term" value="F:transcription cis-regulatory region binding"/>
    <property type="evidence" value="ECO:0007669"/>
    <property type="project" value="TreeGrafter"/>
</dbReference>
<organism evidence="9 10">
    <name type="scientific">Halonatronomonas betaini</name>
    <dbReference type="NCBI Taxonomy" id="2778430"/>
    <lineage>
        <taxon>Bacteria</taxon>
        <taxon>Bacillati</taxon>
        <taxon>Bacillota</taxon>
        <taxon>Clostridia</taxon>
        <taxon>Halanaerobiales</taxon>
        <taxon>Halarsenatibacteraceae</taxon>
        <taxon>Halonatronomonas</taxon>
    </lineage>
</organism>
<keyword evidence="3 7" id="KW-0862">Zinc</keyword>
<evidence type="ECO:0000256" key="8">
    <source>
        <dbReference type="PIRSR" id="PIRSR602481-2"/>
    </source>
</evidence>
<dbReference type="CDD" id="cd07153">
    <property type="entry name" value="Fur_like"/>
    <property type="match status" value="1"/>
</dbReference>
<feature type="binding site" evidence="7">
    <location>
        <position position="94"/>
    </location>
    <ligand>
        <name>Zn(2+)</name>
        <dbReference type="ChEBI" id="CHEBI:29105"/>
    </ligand>
</feature>
<keyword evidence="4" id="KW-0805">Transcription regulation</keyword>
<dbReference type="Proteomes" id="UP000621436">
    <property type="component" value="Unassembled WGS sequence"/>
</dbReference>
<dbReference type="PANTHER" id="PTHR33202:SF8">
    <property type="entry name" value="PEROXIDE-RESPONSIVE REPRESSOR PERR"/>
    <property type="match status" value="1"/>
</dbReference>
<protein>
    <submittedName>
        <fullName evidence="9">Transcriptional repressor</fullName>
    </submittedName>
</protein>
<dbReference type="RefSeq" id="WP_270452632.1">
    <property type="nucleotide sequence ID" value="NZ_JADPIE010000001.1"/>
</dbReference>
<keyword evidence="7" id="KW-0479">Metal-binding</keyword>
<dbReference type="InterPro" id="IPR036390">
    <property type="entry name" value="WH_DNA-bd_sf"/>
</dbReference>
<feature type="binding site" evidence="8">
    <location>
        <position position="125"/>
    </location>
    <ligand>
        <name>Fe cation</name>
        <dbReference type="ChEBI" id="CHEBI:24875"/>
    </ligand>
</feature>
<dbReference type="GO" id="GO:0003700">
    <property type="term" value="F:DNA-binding transcription factor activity"/>
    <property type="evidence" value="ECO:0007669"/>
    <property type="project" value="InterPro"/>
</dbReference>
<dbReference type="PANTHER" id="PTHR33202">
    <property type="entry name" value="ZINC UPTAKE REGULATION PROTEIN"/>
    <property type="match status" value="1"/>
</dbReference>
<dbReference type="AlphaFoldDB" id="A0A931AN83"/>
<dbReference type="GO" id="GO:0008270">
    <property type="term" value="F:zinc ion binding"/>
    <property type="evidence" value="ECO:0007669"/>
    <property type="project" value="TreeGrafter"/>
</dbReference>
<feature type="binding site" evidence="7">
    <location>
        <position position="136"/>
    </location>
    <ligand>
        <name>Zn(2+)</name>
        <dbReference type="ChEBI" id="CHEBI:29105"/>
    </ligand>
</feature>
<feature type="binding site" evidence="7">
    <location>
        <position position="97"/>
    </location>
    <ligand>
        <name>Zn(2+)</name>
        <dbReference type="ChEBI" id="CHEBI:29105"/>
    </ligand>
</feature>